<feature type="transmembrane region" description="Helical" evidence="1">
    <location>
        <begin position="116"/>
        <end position="134"/>
    </location>
</feature>
<feature type="transmembrane region" description="Helical" evidence="1">
    <location>
        <begin position="223"/>
        <end position="249"/>
    </location>
</feature>
<evidence type="ECO:0000256" key="1">
    <source>
        <dbReference type="SAM" id="Phobius"/>
    </source>
</evidence>
<comment type="caution">
    <text evidence="2">The sequence shown here is derived from an EMBL/GenBank/DDBJ whole genome shotgun (WGS) entry which is preliminary data.</text>
</comment>
<feature type="transmembrane region" description="Helical" evidence="1">
    <location>
        <begin position="191"/>
        <end position="211"/>
    </location>
</feature>
<feature type="transmembrane region" description="Helical" evidence="1">
    <location>
        <begin position="59"/>
        <end position="79"/>
    </location>
</feature>
<keyword evidence="1" id="KW-1133">Transmembrane helix</keyword>
<dbReference type="RefSeq" id="WP_390224189.1">
    <property type="nucleotide sequence ID" value="NZ_JBHTAA010000005.1"/>
</dbReference>
<name>A0ABD5ZGQ9_9EURY</name>
<gene>
    <name evidence="2" type="ORF">ACFQJC_13135</name>
</gene>
<organism evidence="2 3">
    <name type="scientific">Haloferax namakaokahaiae</name>
    <dbReference type="NCBI Taxonomy" id="1748331"/>
    <lineage>
        <taxon>Archaea</taxon>
        <taxon>Methanobacteriati</taxon>
        <taxon>Methanobacteriota</taxon>
        <taxon>Stenosarchaea group</taxon>
        <taxon>Halobacteria</taxon>
        <taxon>Halobacteriales</taxon>
        <taxon>Haloferacaceae</taxon>
        <taxon>Haloferax</taxon>
    </lineage>
</organism>
<feature type="transmembrane region" description="Helical" evidence="1">
    <location>
        <begin position="141"/>
        <end position="160"/>
    </location>
</feature>
<dbReference type="Proteomes" id="UP001596481">
    <property type="component" value="Unassembled WGS sequence"/>
</dbReference>
<dbReference type="AlphaFoldDB" id="A0ABD5ZGQ9"/>
<feature type="transmembrane region" description="Helical" evidence="1">
    <location>
        <begin position="166"/>
        <end position="184"/>
    </location>
</feature>
<keyword evidence="1" id="KW-0472">Membrane</keyword>
<accession>A0ABD5ZGQ9</accession>
<keyword evidence="1" id="KW-0812">Transmembrane</keyword>
<feature type="transmembrane region" description="Helical" evidence="1">
    <location>
        <begin position="91"/>
        <end position="110"/>
    </location>
</feature>
<protein>
    <submittedName>
        <fullName evidence="2">Uncharacterized protein</fullName>
    </submittedName>
</protein>
<sequence length="253" mass="25692">MRRRALLASLSPVAFTGLLGLVALALDPETTVRLALQLFDSAVTTGEAILSYLRRAAPLSTMLFAGLAWLSASGFRLFLDSSSVSNTRTTAEYVFALVFSACLPLVAVFARDRPAVVAGVVVAFLASLGAIVAGRTQTKSVMAGAAYTVGPVAVSAAIASVLVGPVASHAVTLVLPAVVGYSLGTAAARGLFRTGAIVSAACFAIPAWLYFPPAAEAAGFDLGAVGFALTFAVVAALFALPFGTIGYIATATE</sequence>
<reference evidence="2 3" key="1">
    <citation type="journal article" date="2019" name="Int. J. Syst. Evol. Microbiol.">
        <title>The Global Catalogue of Microorganisms (GCM) 10K type strain sequencing project: providing services to taxonomists for standard genome sequencing and annotation.</title>
        <authorList>
            <consortium name="The Broad Institute Genomics Platform"/>
            <consortium name="The Broad Institute Genome Sequencing Center for Infectious Disease"/>
            <person name="Wu L."/>
            <person name="Ma J."/>
        </authorList>
    </citation>
    <scope>NUCLEOTIDE SEQUENCE [LARGE SCALE GENOMIC DNA]</scope>
    <source>
        <strain evidence="2 3">DSM 29988</strain>
    </source>
</reference>
<keyword evidence="3" id="KW-1185">Reference proteome</keyword>
<evidence type="ECO:0000313" key="2">
    <source>
        <dbReference type="EMBL" id="MFC7204465.1"/>
    </source>
</evidence>
<proteinExistence type="predicted"/>
<dbReference type="EMBL" id="JBHTAA010000005">
    <property type="protein sequence ID" value="MFC7204465.1"/>
    <property type="molecule type" value="Genomic_DNA"/>
</dbReference>
<evidence type="ECO:0000313" key="3">
    <source>
        <dbReference type="Proteomes" id="UP001596481"/>
    </source>
</evidence>